<sequence length="64" mass="7412">MSPATWLCSRRRRRRGRGRRRRRFLCSARTCVTFEHLFLLLVVSDASSARNIHPQLHCPSGSTS</sequence>
<comment type="caution">
    <text evidence="1">The sequence shown here is derived from an EMBL/GenBank/DDBJ whole genome shotgun (WGS) entry which is preliminary data.</text>
</comment>
<dbReference type="EMBL" id="LSRQ01004296">
    <property type="protein sequence ID" value="OAY69678.1"/>
    <property type="molecule type" value="Genomic_DNA"/>
</dbReference>
<accession>A0A199UY18</accession>
<organism evidence="1 2">
    <name type="scientific">Ananas comosus</name>
    <name type="common">Pineapple</name>
    <name type="synonym">Ananas ananas</name>
    <dbReference type="NCBI Taxonomy" id="4615"/>
    <lineage>
        <taxon>Eukaryota</taxon>
        <taxon>Viridiplantae</taxon>
        <taxon>Streptophyta</taxon>
        <taxon>Embryophyta</taxon>
        <taxon>Tracheophyta</taxon>
        <taxon>Spermatophyta</taxon>
        <taxon>Magnoliopsida</taxon>
        <taxon>Liliopsida</taxon>
        <taxon>Poales</taxon>
        <taxon>Bromeliaceae</taxon>
        <taxon>Bromelioideae</taxon>
        <taxon>Ananas</taxon>
    </lineage>
</organism>
<dbReference type="AlphaFoldDB" id="A0A199UY18"/>
<evidence type="ECO:0000313" key="1">
    <source>
        <dbReference type="EMBL" id="OAY69678.1"/>
    </source>
</evidence>
<reference evidence="1 2" key="1">
    <citation type="journal article" date="2016" name="DNA Res.">
        <title>The draft genome of MD-2 pineapple using hybrid error correction of long reads.</title>
        <authorList>
            <person name="Redwan R.M."/>
            <person name="Saidin A."/>
            <person name="Kumar S.V."/>
        </authorList>
    </citation>
    <scope>NUCLEOTIDE SEQUENCE [LARGE SCALE GENOMIC DNA]</scope>
    <source>
        <strain evidence="2">cv. MD2</strain>
        <tissue evidence="1">Leaf</tissue>
    </source>
</reference>
<name>A0A199UY18_ANACO</name>
<protein>
    <submittedName>
        <fullName evidence="1">Uncharacterized protein</fullName>
    </submittedName>
</protein>
<evidence type="ECO:0000313" key="2">
    <source>
        <dbReference type="Proteomes" id="UP000092600"/>
    </source>
</evidence>
<gene>
    <name evidence="1" type="ORF">ACMD2_20298</name>
</gene>
<proteinExistence type="predicted"/>
<dbReference type="Proteomes" id="UP000092600">
    <property type="component" value="Unassembled WGS sequence"/>
</dbReference>